<gene>
    <name evidence="5" type="ORF">J2S37_002837</name>
</gene>
<evidence type="ECO:0000256" key="3">
    <source>
        <dbReference type="SAM" id="SignalP"/>
    </source>
</evidence>
<sequence length="685" mass="72080">MNSRFGRIFLATVGCCGAATCCGVLAAPLFVAHAQQVSYLAEAPEAYSDIVTDLRGQLSPEEIDKITDAAAAYSMETGGQFRLVLVNDFDGLTPERWTEEVLNRIGAGPNDVVMAVSTNQFGFTGGSGFSDADLDRMWNASSQPLAQRDFAGSAIGLLDAASNAGGGAVSDSQPGSATSGSAASSGQSTGSALWTVAGLGALGATGGGLYVASRRRRKQDSLAVLEQARSLDPADSSSLARLPLDTLESLAQEELVSTDESIKNARAELDIAIAEFGAERTRSFTRAMNHSTQTLQKAFGLKQRLDTQQFAGEIERRALLVEIISSCGQADDALDAEAVNFAQLRDLLVNAPAALDKVTQASVDITARMPAASVLLEQLKSDYSAPMIAPIADNVQLAQAALDEANRQLDLSRTLLARPAGEQGGLVDAVRLAEQAAAKADQMLAAIENAQADITRAQVGIPELVKEVQSEIDEAVAIRAKGQSLGTAMNWDLVDGTIARARTAVEQINPDDPLSTWATLTDIDAQLDELLDQLRQGTASHERMLQVYTQQSGVATAQIRAAQDFISARGRVVKAGARTKLAEAERAFAQAEVNRNKNTREAINFAREAASLAQQAMRLAQRDDDDYRRRHSSSNNTTGAMIAGMVINELLNSGHRHGGGFSGGFGGGGSRGGSFGGGGSRGGSF</sequence>
<dbReference type="Pfam" id="PF04536">
    <property type="entry name" value="TPM_phosphatase"/>
    <property type="match status" value="1"/>
</dbReference>
<evidence type="ECO:0000256" key="2">
    <source>
        <dbReference type="SAM" id="MobiDB-lite"/>
    </source>
</evidence>
<dbReference type="Gene3D" id="3.10.310.50">
    <property type="match status" value="1"/>
</dbReference>
<feature type="region of interest" description="Disordered" evidence="2">
    <location>
        <begin position="165"/>
        <end position="185"/>
    </location>
</feature>
<keyword evidence="3" id="KW-0732">Signal</keyword>
<protein>
    <submittedName>
        <fullName evidence="5">Membrane protein YgcG</fullName>
    </submittedName>
</protein>
<feature type="coiled-coil region" evidence="1">
    <location>
        <begin position="574"/>
        <end position="601"/>
    </location>
</feature>
<feature type="domain" description="TPM" evidence="4">
    <location>
        <begin position="51"/>
        <end position="160"/>
    </location>
</feature>
<dbReference type="InterPro" id="IPR007621">
    <property type="entry name" value="TPM_dom"/>
</dbReference>
<reference evidence="5 6" key="1">
    <citation type="submission" date="2023-07" db="EMBL/GenBank/DDBJ databases">
        <title>Sequencing the genomes of 1000 actinobacteria strains.</title>
        <authorList>
            <person name="Klenk H.-P."/>
        </authorList>
    </citation>
    <scope>NUCLEOTIDE SEQUENCE [LARGE SCALE GENOMIC DNA]</scope>
    <source>
        <strain evidence="5 6">DSM 44508</strain>
    </source>
</reference>
<feature type="region of interest" description="Disordered" evidence="2">
    <location>
        <begin position="618"/>
        <end position="639"/>
    </location>
</feature>
<keyword evidence="1" id="KW-0175">Coiled coil</keyword>
<dbReference type="Proteomes" id="UP001183619">
    <property type="component" value="Unassembled WGS sequence"/>
</dbReference>
<evidence type="ECO:0000313" key="5">
    <source>
        <dbReference type="EMBL" id="MDR7356299.1"/>
    </source>
</evidence>
<feature type="signal peptide" evidence="3">
    <location>
        <begin position="1"/>
        <end position="26"/>
    </location>
</feature>
<feature type="compositionally biased region" description="Low complexity" evidence="2">
    <location>
        <begin position="172"/>
        <end position="185"/>
    </location>
</feature>
<organism evidence="5 6">
    <name type="scientific">Corynebacterium felinum</name>
    <dbReference type="NCBI Taxonomy" id="131318"/>
    <lineage>
        <taxon>Bacteria</taxon>
        <taxon>Bacillati</taxon>
        <taxon>Actinomycetota</taxon>
        <taxon>Actinomycetes</taxon>
        <taxon>Mycobacteriales</taxon>
        <taxon>Corynebacteriaceae</taxon>
        <taxon>Corynebacterium</taxon>
    </lineage>
</organism>
<dbReference type="RefSeq" id="WP_277104850.1">
    <property type="nucleotide sequence ID" value="NZ_BAAAJS010000073.1"/>
</dbReference>
<name>A0ABU2BFX8_9CORY</name>
<proteinExistence type="predicted"/>
<comment type="caution">
    <text evidence="5">The sequence shown here is derived from an EMBL/GenBank/DDBJ whole genome shotgun (WGS) entry which is preliminary data.</text>
</comment>
<evidence type="ECO:0000313" key="6">
    <source>
        <dbReference type="Proteomes" id="UP001183619"/>
    </source>
</evidence>
<evidence type="ECO:0000256" key="1">
    <source>
        <dbReference type="SAM" id="Coils"/>
    </source>
</evidence>
<accession>A0ABU2BFX8</accession>
<dbReference type="EMBL" id="JAVDYF010000001">
    <property type="protein sequence ID" value="MDR7356299.1"/>
    <property type="molecule type" value="Genomic_DNA"/>
</dbReference>
<keyword evidence="6" id="KW-1185">Reference proteome</keyword>
<feature type="chain" id="PRO_5046785507" evidence="3">
    <location>
        <begin position="27"/>
        <end position="685"/>
    </location>
</feature>
<feature type="region of interest" description="Disordered" evidence="2">
    <location>
        <begin position="662"/>
        <end position="685"/>
    </location>
</feature>
<evidence type="ECO:0000259" key="4">
    <source>
        <dbReference type="Pfam" id="PF04536"/>
    </source>
</evidence>